<evidence type="ECO:0000313" key="2">
    <source>
        <dbReference type="EMBL" id="PLW22600.1"/>
    </source>
</evidence>
<proteinExistence type="predicted"/>
<comment type="caution">
    <text evidence="2">The sequence shown here is derived from an EMBL/GenBank/DDBJ whole genome shotgun (WGS) entry which is preliminary data.</text>
</comment>
<accession>A0A2N5TAW6</accession>
<sequence length="97" mass="11073">MNDIISQPRVGPQVFLKKAYSRGKGSLTRYGAQLIGLIRSDPIGSLFAWKEKEDLQMSQCSSKLTSSNFIIKEKMNRMHKSALDQPWDDLQSKNLDR</sequence>
<protein>
    <submittedName>
        <fullName evidence="2">Uncharacterized protein</fullName>
    </submittedName>
</protein>
<gene>
    <name evidence="3" type="ORF">PCANC_05786</name>
    <name evidence="1" type="ORF">PCANC_11367</name>
    <name evidence="2" type="ORF">PCASD_12230</name>
</gene>
<evidence type="ECO:0000313" key="5">
    <source>
        <dbReference type="Proteomes" id="UP000235392"/>
    </source>
</evidence>
<evidence type="ECO:0000313" key="3">
    <source>
        <dbReference type="EMBL" id="PLW53106.1"/>
    </source>
</evidence>
<keyword evidence="4" id="KW-1185">Reference proteome</keyword>
<name>A0A2N5TAW6_9BASI</name>
<dbReference type="EMBL" id="PGCI01000658">
    <property type="protein sequence ID" value="PLW22600.1"/>
    <property type="molecule type" value="Genomic_DNA"/>
</dbReference>
<reference evidence="4 5" key="1">
    <citation type="submission" date="2017-11" db="EMBL/GenBank/DDBJ databases">
        <title>De novo assembly and phasing of dikaryotic genomes from two isolates of Puccinia coronata f. sp. avenae, the causal agent of oat crown rust.</title>
        <authorList>
            <person name="Miller M.E."/>
            <person name="Zhang Y."/>
            <person name="Omidvar V."/>
            <person name="Sperschneider J."/>
            <person name="Schwessinger B."/>
            <person name="Raley C."/>
            <person name="Palmer J.M."/>
            <person name="Garnica D."/>
            <person name="Upadhyaya N."/>
            <person name="Rathjen J."/>
            <person name="Taylor J.M."/>
            <person name="Park R.F."/>
            <person name="Dodds P.N."/>
            <person name="Hirsch C.D."/>
            <person name="Kianian S.F."/>
            <person name="Figueroa M."/>
        </authorList>
    </citation>
    <scope>NUCLEOTIDE SEQUENCE [LARGE SCALE GENOMIC DNA]</scope>
    <source>
        <strain evidence="1">12NC29</strain>
        <strain evidence="2">12SD80</strain>
    </source>
</reference>
<organism evidence="2 5">
    <name type="scientific">Puccinia coronata f. sp. avenae</name>
    <dbReference type="NCBI Taxonomy" id="200324"/>
    <lineage>
        <taxon>Eukaryota</taxon>
        <taxon>Fungi</taxon>
        <taxon>Dikarya</taxon>
        <taxon>Basidiomycota</taxon>
        <taxon>Pucciniomycotina</taxon>
        <taxon>Pucciniomycetes</taxon>
        <taxon>Pucciniales</taxon>
        <taxon>Pucciniaceae</taxon>
        <taxon>Puccinia</taxon>
    </lineage>
</organism>
<evidence type="ECO:0000313" key="4">
    <source>
        <dbReference type="Proteomes" id="UP000235388"/>
    </source>
</evidence>
<evidence type="ECO:0000313" key="1">
    <source>
        <dbReference type="EMBL" id="PLW16990.1"/>
    </source>
</evidence>
<dbReference type="EMBL" id="PGCJ01000858">
    <property type="protein sequence ID" value="PLW16990.1"/>
    <property type="molecule type" value="Genomic_DNA"/>
</dbReference>
<dbReference type="Proteomes" id="UP000235392">
    <property type="component" value="Unassembled WGS sequence"/>
</dbReference>
<dbReference type="EMBL" id="PGCJ01000068">
    <property type="protein sequence ID" value="PLW53106.1"/>
    <property type="molecule type" value="Genomic_DNA"/>
</dbReference>
<dbReference type="Proteomes" id="UP000235388">
    <property type="component" value="Unassembled WGS sequence"/>
</dbReference>
<dbReference type="AlphaFoldDB" id="A0A2N5TAW6"/>